<feature type="transmembrane region" description="Helical" evidence="8">
    <location>
        <begin position="250"/>
        <end position="270"/>
    </location>
</feature>
<evidence type="ECO:0000256" key="8">
    <source>
        <dbReference type="SAM" id="Phobius"/>
    </source>
</evidence>
<dbReference type="Gene3D" id="1.20.1740.10">
    <property type="entry name" value="Amino acid/polyamine transporter I"/>
    <property type="match status" value="1"/>
</dbReference>
<dbReference type="STRING" id="764291.STRUR_0479"/>
<reference evidence="10 11" key="1">
    <citation type="journal article" date="2014" name="Int. J. Syst. Evol. Microbiol.">
        <title>Phylogenomics and the dynamic genome evolution of the genus Streptococcus.</title>
        <authorList>
            <consortium name="The Broad Institute Genome Sequencing Platform"/>
            <person name="Richards V.P."/>
            <person name="Palmer S.R."/>
            <person name="Pavinski Bitar P.D."/>
            <person name="Qin X."/>
            <person name="Weinstock G.M."/>
            <person name="Highlander S.K."/>
            <person name="Town C.D."/>
            <person name="Burne R.A."/>
            <person name="Stanhope M.J."/>
        </authorList>
    </citation>
    <scope>NUCLEOTIDE SEQUENCE [LARGE SCALE GENOMIC DNA]</scope>
    <source>
        <strain evidence="10 11">2285-97</strain>
    </source>
</reference>
<feature type="transmembrane region" description="Helical" evidence="8">
    <location>
        <begin position="166"/>
        <end position="184"/>
    </location>
</feature>
<feature type="transmembrane region" description="Helical" evidence="8">
    <location>
        <begin position="210"/>
        <end position="229"/>
    </location>
</feature>
<feature type="transmembrane region" description="Helical" evidence="8">
    <location>
        <begin position="290"/>
        <end position="312"/>
    </location>
</feature>
<dbReference type="PANTHER" id="PTHR43495">
    <property type="entry name" value="GABA PERMEASE"/>
    <property type="match status" value="1"/>
</dbReference>
<dbReference type="PIRSF" id="PIRSF006060">
    <property type="entry name" value="AA_transporter"/>
    <property type="match status" value="1"/>
</dbReference>
<feature type="transmembrane region" description="Helical" evidence="8">
    <location>
        <begin position="370"/>
        <end position="391"/>
    </location>
</feature>
<dbReference type="eggNOG" id="COG1113">
    <property type="taxonomic scope" value="Bacteria"/>
</dbReference>
<organism evidence="10 11">
    <name type="scientific">Streptococcus urinalis 2285-97</name>
    <dbReference type="NCBI Taxonomy" id="764291"/>
    <lineage>
        <taxon>Bacteria</taxon>
        <taxon>Bacillati</taxon>
        <taxon>Bacillota</taxon>
        <taxon>Bacilli</taxon>
        <taxon>Lactobacillales</taxon>
        <taxon>Streptococcaceae</taxon>
        <taxon>Streptococcus</taxon>
    </lineage>
</organism>
<dbReference type="RefSeq" id="WP_006738658.1">
    <property type="nucleotide sequence ID" value="NZ_AEUZ02000001.1"/>
</dbReference>
<feature type="transmembrane region" description="Helical" evidence="8">
    <location>
        <begin position="437"/>
        <end position="456"/>
    </location>
</feature>
<dbReference type="EMBL" id="AEUZ02000001">
    <property type="protein sequence ID" value="EHJ55876.1"/>
    <property type="molecule type" value="Genomic_DNA"/>
</dbReference>
<keyword evidence="7 8" id="KW-0472">Membrane</keyword>
<keyword evidence="4 8" id="KW-0812">Transmembrane</keyword>
<dbReference type="Proteomes" id="UP000005388">
    <property type="component" value="Unassembled WGS sequence"/>
</dbReference>
<feature type="transmembrane region" description="Helical" evidence="8">
    <location>
        <begin position="25"/>
        <end position="42"/>
    </location>
</feature>
<evidence type="ECO:0000313" key="11">
    <source>
        <dbReference type="Proteomes" id="UP000005388"/>
    </source>
</evidence>
<gene>
    <name evidence="10" type="ORF">STRUR_0479</name>
</gene>
<evidence type="ECO:0000256" key="7">
    <source>
        <dbReference type="ARBA" id="ARBA00023136"/>
    </source>
</evidence>
<feature type="domain" description="Amino acid permease/ SLC12A" evidence="9">
    <location>
        <begin position="24"/>
        <end position="446"/>
    </location>
</feature>
<dbReference type="InterPro" id="IPR004841">
    <property type="entry name" value="AA-permease/SLC12A_dom"/>
</dbReference>
<evidence type="ECO:0000256" key="4">
    <source>
        <dbReference type="ARBA" id="ARBA00022692"/>
    </source>
</evidence>
<evidence type="ECO:0000256" key="2">
    <source>
        <dbReference type="ARBA" id="ARBA00022448"/>
    </source>
</evidence>
<evidence type="ECO:0000256" key="1">
    <source>
        <dbReference type="ARBA" id="ARBA00004651"/>
    </source>
</evidence>
<feature type="transmembrane region" description="Helical" evidence="8">
    <location>
        <begin position="133"/>
        <end position="154"/>
    </location>
</feature>
<keyword evidence="3" id="KW-1003">Cell membrane</keyword>
<feature type="transmembrane region" description="Helical" evidence="8">
    <location>
        <begin position="48"/>
        <end position="67"/>
    </location>
</feature>
<evidence type="ECO:0000256" key="5">
    <source>
        <dbReference type="ARBA" id="ARBA00022970"/>
    </source>
</evidence>
<protein>
    <submittedName>
        <fullName evidence="10">Amino acid permease</fullName>
    </submittedName>
</protein>
<evidence type="ECO:0000256" key="3">
    <source>
        <dbReference type="ARBA" id="ARBA00022475"/>
    </source>
</evidence>
<dbReference type="GO" id="GO:0006865">
    <property type="term" value="P:amino acid transport"/>
    <property type="evidence" value="ECO:0007669"/>
    <property type="project" value="UniProtKB-KW"/>
</dbReference>
<keyword evidence="11" id="KW-1185">Reference proteome</keyword>
<dbReference type="Pfam" id="PF00324">
    <property type="entry name" value="AA_permease"/>
    <property type="match status" value="1"/>
</dbReference>
<dbReference type="FunFam" id="1.20.1740.10:FF:000001">
    <property type="entry name" value="Amino acid permease"/>
    <property type="match status" value="1"/>
</dbReference>
<keyword evidence="5" id="KW-0029">Amino-acid transport</keyword>
<evidence type="ECO:0000259" key="9">
    <source>
        <dbReference type="Pfam" id="PF00324"/>
    </source>
</evidence>
<comment type="subcellular location">
    <subcellularLocation>
        <location evidence="1">Cell membrane</location>
        <topology evidence="1">Multi-pass membrane protein</topology>
    </subcellularLocation>
</comment>
<sequence length="460" mass="51570">MSENENKDQTELENGMVRGLQNRHVQLIAIAGTIGTGLFLGAGRSIALTGPSILIVYLITGFFMYMMMRAIGEMLYYDPDQHTFINFITKYVGSGWGLFAGFSYWISLIFLGMAEITAVATYVQYWFPTWPSWIIQIVFLIILSAVNLIAVKVFGETEFWFAMIKIVAILALIATAIFMLLTNFKTPAGHVSLGNIFHHFEFFPNGKLKFFMAFQMVFFAYQAIEFVGITTSETANPRKVLPKAIKEIPLRIVIFYIGALVSIMTIFPWRQLPVDESPFVMVFKLVGIKWAAALINFVVLTSAASALNSTLFSTGRHLYQLAHETPNAFTKALHINKLSRQGVPSKAIIFSAIVVGISAFINFIPGVSDAFALVTASSSGVYISIYALTMLAHWKYRQSNDFMADGYLMPNYKFMTPIVLAFFAFVYVSLFLQESTYLGAIGATIWIVIFGIYSNYRMKN</sequence>
<evidence type="ECO:0000256" key="6">
    <source>
        <dbReference type="ARBA" id="ARBA00022989"/>
    </source>
</evidence>
<dbReference type="InterPro" id="IPR004840">
    <property type="entry name" value="Amino_acid_permease_CS"/>
</dbReference>
<comment type="caution">
    <text evidence="10">The sequence shown here is derived from an EMBL/GenBank/DDBJ whole genome shotgun (WGS) entry which is preliminary data.</text>
</comment>
<dbReference type="PROSITE" id="PS00218">
    <property type="entry name" value="AMINO_ACID_PERMEASE_1"/>
    <property type="match status" value="1"/>
</dbReference>
<feature type="transmembrane region" description="Helical" evidence="8">
    <location>
        <begin position="412"/>
        <end position="431"/>
    </location>
</feature>
<dbReference type="GO" id="GO:0005886">
    <property type="term" value="C:plasma membrane"/>
    <property type="evidence" value="ECO:0007669"/>
    <property type="project" value="UniProtKB-SubCell"/>
</dbReference>
<dbReference type="AlphaFoldDB" id="G5KCP4"/>
<keyword evidence="2" id="KW-0813">Transport</keyword>
<evidence type="ECO:0000313" key="10">
    <source>
        <dbReference type="EMBL" id="EHJ55876.1"/>
    </source>
</evidence>
<accession>G5KCP4</accession>
<proteinExistence type="predicted"/>
<name>G5KCP4_9STRE</name>
<dbReference type="GO" id="GO:0055085">
    <property type="term" value="P:transmembrane transport"/>
    <property type="evidence" value="ECO:0007669"/>
    <property type="project" value="InterPro"/>
</dbReference>
<feature type="transmembrane region" description="Helical" evidence="8">
    <location>
        <begin position="347"/>
        <end position="364"/>
    </location>
</feature>
<dbReference type="PANTHER" id="PTHR43495:SF2">
    <property type="entry name" value="D-SERINE_D-ALANINE_GLYCINE TRANSPORTER"/>
    <property type="match status" value="1"/>
</dbReference>
<keyword evidence="6 8" id="KW-1133">Transmembrane helix</keyword>